<accession>A0A0F9HX24</accession>
<evidence type="ECO:0008006" key="2">
    <source>
        <dbReference type="Google" id="ProtNLM"/>
    </source>
</evidence>
<sequence length="57" mass="6797">MQFERKIVKNADVFYMSIPIDLVRHLNIENETILIIQDEKGKKGKYFSVWVKEKGKK</sequence>
<proteinExistence type="predicted"/>
<dbReference type="AlphaFoldDB" id="A0A0F9HX24"/>
<evidence type="ECO:0000313" key="1">
    <source>
        <dbReference type="EMBL" id="KKM07657.1"/>
    </source>
</evidence>
<organism evidence="1">
    <name type="scientific">marine sediment metagenome</name>
    <dbReference type="NCBI Taxonomy" id="412755"/>
    <lineage>
        <taxon>unclassified sequences</taxon>
        <taxon>metagenomes</taxon>
        <taxon>ecological metagenomes</taxon>
    </lineage>
</organism>
<gene>
    <name evidence="1" type="ORF">LCGC14_1731770</name>
</gene>
<reference evidence="1" key="1">
    <citation type="journal article" date="2015" name="Nature">
        <title>Complex archaea that bridge the gap between prokaryotes and eukaryotes.</title>
        <authorList>
            <person name="Spang A."/>
            <person name="Saw J.H."/>
            <person name="Jorgensen S.L."/>
            <person name="Zaremba-Niedzwiedzka K."/>
            <person name="Martijn J."/>
            <person name="Lind A.E."/>
            <person name="van Eijk R."/>
            <person name="Schleper C."/>
            <person name="Guy L."/>
            <person name="Ettema T.J."/>
        </authorList>
    </citation>
    <scope>NUCLEOTIDE SEQUENCE</scope>
</reference>
<dbReference type="EMBL" id="LAZR01015723">
    <property type="protein sequence ID" value="KKM07657.1"/>
    <property type="molecule type" value="Genomic_DNA"/>
</dbReference>
<comment type="caution">
    <text evidence="1">The sequence shown here is derived from an EMBL/GenBank/DDBJ whole genome shotgun (WGS) entry which is preliminary data.</text>
</comment>
<name>A0A0F9HX24_9ZZZZ</name>
<protein>
    <recommendedName>
        <fullName evidence="2">SpoVT-AbrB domain-containing protein</fullName>
    </recommendedName>
</protein>